<dbReference type="Gene3D" id="1.20.1740.10">
    <property type="entry name" value="Amino acid/polyamine transporter I"/>
    <property type="match status" value="1"/>
</dbReference>
<dbReference type="PANTHER" id="PTHR42770:SF7">
    <property type="entry name" value="MEMBRANE PROTEIN"/>
    <property type="match status" value="1"/>
</dbReference>
<dbReference type="EMBL" id="JBHSWW010000013">
    <property type="protein sequence ID" value="MFC6752281.1"/>
    <property type="molecule type" value="Genomic_DNA"/>
</dbReference>
<evidence type="ECO:0000313" key="9">
    <source>
        <dbReference type="Proteomes" id="UP001596442"/>
    </source>
</evidence>
<name>A0ABD5S7A6_9EURY</name>
<feature type="transmembrane region" description="Helical" evidence="7">
    <location>
        <begin position="119"/>
        <end position="141"/>
    </location>
</feature>
<accession>A0ABD5S7A6</accession>
<dbReference type="GO" id="GO:0005886">
    <property type="term" value="C:plasma membrane"/>
    <property type="evidence" value="ECO:0007669"/>
    <property type="project" value="UniProtKB-SubCell"/>
</dbReference>
<dbReference type="InterPro" id="IPR050367">
    <property type="entry name" value="APC_superfamily"/>
</dbReference>
<sequence>MPSGLKRDLGLAETTAIAVGAMVGSGIFILPGIAYVYAGSAAVLAFLIAAVLVLPAALSAAEMATAMPEDGGPYLFVERGMGPLLGTIAGVGTWIMLSLKSALALVGGVPYLVYVEPSLAELITFLAVGLALFFTVVNLVSAEGSGKLQFGIVAALFAALAWLIVAGVPDIQPAATEGAFDPGTEGILAATAVVFISYAGVTKVPAVAEEVKNPGRNLPLAMVGALAIVAALYAAVVYITVGVLDIPAAIEAGQLQSDGEGAVIALVADEVLGQVGVVAIVIAAIMALASTANAGILAASRFPLAMARDGVFPSSLEEVSERFGTPANAVALTGLVLMVLVAVFPIQAVASFGSAFQILVFILLNVALVGFREGAVDDYRPAFRAPLYPWLQLFGIVGGGYVLFQLGLVPALGALGIAALAAVWYFVYARSRIDREGAARDAVRRSVADRAVERTRELFDRGEPADVLVALTEGTSDAAARDMTRIGLDVSRLRGGTVDLVRFESHPHRVFTAHTDRVEPAESPFHQWSDDDGEAPSWFTDRPRADGAVEVDESDDPRSTDLATESDVADVELPLEPLRPDDPDRGRLRRHVVHTEDAPESVAEYAAHESHDLVLLERRSEELHRRLVGGETTRVLREVPCGAAVIEDRDFDGADEIAVVTQRGAYDPLKLLVADALAEETGASLTLLQPIPSDAPDTRRQAVEDYHRELVRICTVPVDSRVLETDDPIDGLVRFAEPADLLVTSVESRGLLGDLFGRPGDELVDRVDCTAVMVQPADEQRAGLVQRLVLNRLFGT</sequence>
<protein>
    <submittedName>
        <fullName evidence="8">Amino acid permease</fullName>
    </submittedName>
</protein>
<keyword evidence="2" id="KW-1003">Cell membrane</keyword>
<feature type="transmembrane region" description="Helical" evidence="7">
    <location>
        <begin position="329"/>
        <end position="350"/>
    </location>
</feature>
<keyword evidence="5 7" id="KW-0472">Membrane</keyword>
<reference evidence="8 9" key="1">
    <citation type="journal article" date="2019" name="Int. J. Syst. Evol. Microbiol.">
        <title>The Global Catalogue of Microorganisms (GCM) 10K type strain sequencing project: providing services to taxonomists for standard genome sequencing and annotation.</title>
        <authorList>
            <consortium name="The Broad Institute Genomics Platform"/>
            <consortium name="The Broad Institute Genome Sequencing Center for Infectious Disease"/>
            <person name="Wu L."/>
            <person name="Ma J."/>
        </authorList>
    </citation>
    <scope>NUCLEOTIDE SEQUENCE [LARGE SCALE GENOMIC DNA]</scope>
    <source>
        <strain evidence="8 9">CGMCC 1.3239</strain>
    </source>
</reference>
<evidence type="ECO:0000256" key="5">
    <source>
        <dbReference type="ARBA" id="ARBA00023136"/>
    </source>
</evidence>
<keyword evidence="9" id="KW-1185">Reference proteome</keyword>
<evidence type="ECO:0000256" key="6">
    <source>
        <dbReference type="SAM" id="MobiDB-lite"/>
    </source>
</evidence>
<dbReference type="InterPro" id="IPR002293">
    <property type="entry name" value="AA/rel_permease1"/>
</dbReference>
<feature type="transmembrane region" description="Helical" evidence="7">
    <location>
        <begin position="275"/>
        <end position="299"/>
    </location>
</feature>
<dbReference type="Gene3D" id="3.40.50.12370">
    <property type="match status" value="1"/>
</dbReference>
<evidence type="ECO:0000313" key="8">
    <source>
        <dbReference type="EMBL" id="MFC6752281.1"/>
    </source>
</evidence>
<keyword evidence="4 7" id="KW-1133">Transmembrane helix</keyword>
<organism evidence="8 9">
    <name type="scientific">Halorubrum tibetense</name>
    <dbReference type="NCBI Taxonomy" id="175631"/>
    <lineage>
        <taxon>Archaea</taxon>
        <taxon>Methanobacteriati</taxon>
        <taxon>Methanobacteriota</taxon>
        <taxon>Stenosarchaea group</taxon>
        <taxon>Halobacteria</taxon>
        <taxon>Halobacteriales</taxon>
        <taxon>Haloferacaceae</taxon>
        <taxon>Halorubrum</taxon>
    </lineage>
</organism>
<feature type="transmembrane region" description="Helical" evidence="7">
    <location>
        <begin position="43"/>
        <end position="64"/>
    </location>
</feature>
<dbReference type="RefSeq" id="WP_379778786.1">
    <property type="nucleotide sequence ID" value="NZ_JBHSWW010000013.1"/>
</dbReference>
<gene>
    <name evidence="8" type="ORF">ACFQEU_02170</name>
</gene>
<dbReference type="Pfam" id="PF13520">
    <property type="entry name" value="AA_permease_2"/>
    <property type="match status" value="1"/>
</dbReference>
<evidence type="ECO:0000256" key="1">
    <source>
        <dbReference type="ARBA" id="ARBA00004651"/>
    </source>
</evidence>
<evidence type="ECO:0000256" key="7">
    <source>
        <dbReference type="SAM" id="Phobius"/>
    </source>
</evidence>
<dbReference type="PANTHER" id="PTHR42770">
    <property type="entry name" value="AMINO ACID TRANSPORTER-RELATED"/>
    <property type="match status" value="1"/>
</dbReference>
<comment type="caution">
    <text evidence="8">The sequence shown here is derived from an EMBL/GenBank/DDBJ whole genome shotgun (WGS) entry which is preliminary data.</text>
</comment>
<dbReference type="AlphaFoldDB" id="A0ABD5S7A6"/>
<feature type="transmembrane region" description="Helical" evidence="7">
    <location>
        <begin position="187"/>
        <end position="208"/>
    </location>
</feature>
<feature type="region of interest" description="Disordered" evidence="6">
    <location>
        <begin position="523"/>
        <end position="542"/>
    </location>
</feature>
<evidence type="ECO:0000256" key="4">
    <source>
        <dbReference type="ARBA" id="ARBA00022989"/>
    </source>
</evidence>
<feature type="transmembrane region" description="Helical" evidence="7">
    <location>
        <begin position="387"/>
        <end position="404"/>
    </location>
</feature>
<feature type="transmembrane region" description="Helical" evidence="7">
    <location>
        <begin position="410"/>
        <end position="428"/>
    </location>
</feature>
<dbReference type="Proteomes" id="UP001596442">
    <property type="component" value="Unassembled WGS sequence"/>
</dbReference>
<proteinExistence type="predicted"/>
<feature type="transmembrane region" description="Helical" evidence="7">
    <location>
        <begin position="220"/>
        <end position="241"/>
    </location>
</feature>
<feature type="transmembrane region" description="Helical" evidence="7">
    <location>
        <begin position="356"/>
        <end position="375"/>
    </location>
</feature>
<feature type="transmembrane region" description="Helical" evidence="7">
    <location>
        <begin position="148"/>
        <end position="167"/>
    </location>
</feature>
<dbReference type="SUPFAM" id="SSF52402">
    <property type="entry name" value="Adenine nucleotide alpha hydrolases-like"/>
    <property type="match status" value="1"/>
</dbReference>
<keyword evidence="3 7" id="KW-0812">Transmembrane</keyword>
<comment type="subcellular location">
    <subcellularLocation>
        <location evidence="1">Cell membrane</location>
        <topology evidence="1">Multi-pass membrane protein</topology>
    </subcellularLocation>
</comment>
<feature type="transmembrane region" description="Helical" evidence="7">
    <location>
        <begin position="84"/>
        <end position="113"/>
    </location>
</feature>
<evidence type="ECO:0000256" key="3">
    <source>
        <dbReference type="ARBA" id="ARBA00022692"/>
    </source>
</evidence>
<evidence type="ECO:0000256" key="2">
    <source>
        <dbReference type="ARBA" id="ARBA00022475"/>
    </source>
</evidence>
<feature type="transmembrane region" description="Helical" evidence="7">
    <location>
        <begin position="12"/>
        <end position="37"/>
    </location>
</feature>